<keyword evidence="2" id="KW-1185">Reference proteome</keyword>
<proteinExistence type="predicted"/>
<evidence type="ECO:0000313" key="1">
    <source>
        <dbReference type="EMBL" id="KAH9328310.1"/>
    </source>
</evidence>
<organism evidence="1 2">
    <name type="scientific">Taxus chinensis</name>
    <name type="common">Chinese yew</name>
    <name type="synonym">Taxus wallichiana var. chinensis</name>
    <dbReference type="NCBI Taxonomy" id="29808"/>
    <lineage>
        <taxon>Eukaryota</taxon>
        <taxon>Viridiplantae</taxon>
        <taxon>Streptophyta</taxon>
        <taxon>Embryophyta</taxon>
        <taxon>Tracheophyta</taxon>
        <taxon>Spermatophyta</taxon>
        <taxon>Pinopsida</taxon>
        <taxon>Pinidae</taxon>
        <taxon>Conifers II</taxon>
        <taxon>Cupressales</taxon>
        <taxon>Taxaceae</taxon>
        <taxon>Taxus</taxon>
    </lineage>
</organism>
<dbReference type="OMA" id="ISIHECP"/>
<feature type="non-terminal residue" evidence="1">
    <location>
        <position position="215"/>
    </location>
</feature>
<dbReference type="Proteomes" id="UP000824469">
    <property type="component" value="Unassembled WGS sequence"/>
</dbReference>
<evidence type="ECO:0000313" key="2">
    <source>
        <dbReference type="Proteomes" id="UP000824469"/>
    </source>
</evidence>
<dbReference type="EMBL" id="JAHRHJ020000001">
    <property type="protein sequence ID" value="KAH9328310.1"/>
    <property type="molecule type" value="Genomic_DNA"/>
</dbReference>
<protein>
    <submittedName>
        <fullName evidence="1">Uncharacterized protein</fullName>
    </submittedName>
</protein>
<reference evidence="1 2" key="1">
    <citation type="journal article" date="2021" name="Nat. Plants">
        <title>The Taxus genome provides insights into paclitaxel biosynthesis.</title>
        <authorList>
            <person name="Xiong X."/>
            <person name="Gou J."/>
            <person name="Liao Q."/>
            <person name="Li Y."/>
            <person name="Zhou Q."/>
            <person name="Bi G."/>
            <person name="Li C."/>
            <person name="Du R."/>
            <person name="Wang X."/>
            <person name="Sun T."/>
            <person name="Guo L."/>
            <person name="Liang H."/>
            <person name="Lu P."/>
            <person name="Wu Y."/>
            <person name="Zhang Z."/>
            <person name="Ro D.K."/>
            <person name="Shang Y."/>
            <person name="Huang S."/>
            <person name="Yan J."/>
        </authorList>
    </citation>
    <scope>NUCLEOTIDE SEQUENCE [LARGE SCALE GENOMIC DNA]</scope>
    <source>
        <strain evidence="1">Ta-2019</strain>
    </source>
</reference>
<dbReference type="AlphaFoldDB" id="A0AA38LN23"/>
<gene>
    <name evidence="1" type="ORF">KI387_000418</name>
</gene>
<name>A0AA38LN23_TAXCH</name>
<accession>A0AA38LN23</accession>
<sequence>MEATAMTRLLGYFKKVEIMADSQWPKITIEEKLNTRKKTWMKQNNEWMSKWGISIHECPSTNEEIKKYVREKFRNTMLNKQLGRKREYHVKKFNPTCDHEQKHYIGATIKWKAKMLIVQLKTSSHHLRCETGRWKMPKEEWSERVCQFCKSGTLESEWHFVMECVAYGNIRRNCMDILTSADLTTLFEEEKVAKTTDFLINIHSKQSKINKELEK</sequence>
<comment type="caution">
    <text evidence="1">The sequence shown here is derived from an EMBL/GenBank/DDBJ whole genome shotgun (WGS) entry which is preliminary data.</text>
</comment>